<dbReference type="AlphaFoldDB" id="A0A128EZC8"/>
<accession>A0A128EZC8</accession>
<dbReference type="EMBL" id="FIZY01000008">
    <property type="protein sequence ID" value="CZF79913.1"/>
    <property type="molecule type" value="Genomic_DNA"/>
</dbReference>
<sequence>MGTIFILLIVLFVAGAILVFLGGLAIRAWAGVAVSIFSSKQEFIRSFLFMVPFVLIILAYISHTEVKGMYLIGYAGLGLFFGISISLVFKDENDFQAFGICFLSAFITYLSMASFESLRDLGLMEFTSPASYGIGVTLPKYTLNLGLIGGFAMYSFVVTLLSGVFGIIGVAGHIAGKNMQHFSRKVFKLIGANTK</sequence>
<dbReference type="RefSeq" id="WP_062706779.1">
    <property type="nucleotide sequence ID" value="NZ_CAWRCI010000008.1"/>
</dbReference>
<feature type="transmembrane region" description="Helical" evidence="1">
    <location>
        <begin position="151"/>
        <end position="175"/>
    </location>
</feature>
<name>A0A128EZC8_9GAMM</name>
<feature type="transmembrane region" description="Helical" evidence="1">
    <location>
        <begin position="42"/>
        <end position="62"/>
    </location>
</feature>
<feature type="transmembrane region" description="Helical" evidence="1">
    <location>
        <begin position="95"/>
        <end position="115"/>
    </location>
</feature>
<feature type="transmembrane region" description="Helical" evidence="1">
    <location>
        <begin position="6"/>
        <end position="30"/>
    </location>
</feature>
<keyword evidence="1" id="KW-0812">Transmembrane</keyword>
<protein>
    <submittedName>
        <fullName evidence="2">Uncharacterized protein</fullName>
    </submittedName>
</protein>
<keyword evidence="1" id="KW-0472">Membrane</keyword>
<dbReference type="Proteomes" id="UP000073601">
    <property type="component" value="Unassembled WGS sequence"/>
</dbReference>
<reference evidence="3" key="1">
    <citation type="submission" date="2016-02" db="EMBL/GenBank/DDBJ databases">
        <authorList>
            <person name="Rodrigo-Torres Lidia"/>
            <person name="Arahal R.David."/>
        </authorList>
    </citation>
    <scope>NUCLEOTIDE SEQUENCE [LARGE SCALE GENOMIC DNA]</scope>
    <source>
        <strain evidence="3">CECT 8713</strain>
    </source>
</reference>
<feature type="transmembrane region" description="Helical" evidence="1">
    <location>
        <begin position="68"/>
        <end position="88"/>
    </location>
</feature>
<keyword evidence="3" id="KW-1185">Reference proteome</keyword>
<proteinExistence type="predicted"/>
<evidence type="ECO:0000313" key="2">
    <source>
        <dbReference type="EMBL" id="CZF79913.1"/>
    </source>
</evidence>
<keyword evidence="1" id="KW-1133">Transmembrane helix</keyword>
<evidence type="ECO:0000313" key="3">
    <source>
        <dbReference type="Proteomes" id="UP000073601"/>
    </source>
</evidence>
<gene>
    <name evidence="2" type="ORF">GMA8713_01184</name>
</gene>
<organism evidence="2 3">
    <name type="scientific">Grimontia marina</name>
    <dbReference type="NCBI Taxonomy" id="646534"/>
    <lineage>
        <taxon>Bacteria</taxon>
        <taxon>Pseudomonadati</taxon>
        <taxon>Pseudomonadota</taxon>
        <taxon>Gammaproteobacteria</taxon>
        <taxon>Vibrionales</taxon>
        <taxon>Vibrionaceae</taxon>
        <taxon>Grimontia</taxon>
    </lineage>
</organism>
<evidence type="ECO:0000256" key="1">
    <source>
        <dbReference type="SAM" id="Phobius"/>
    </source>
</evidence>